<dbReference type="AlphaFoldDB" id="A0A6G1Q3R7"/>
<accession>A0A6G1Q3R7</accession>
<dbReference type="EMBL" id="CM015723">
    <property type="protein sequence ID" value="KAF3697003.1"/>
    <property type="molecule type" value="Genomic_DNA"/>
</dbReference>
<name>A0A6G1Q3R7_CHAAH</name>
<reference evidence="2" key="2">
    <citation type="submission" date="2019-02" db="EMBL/GenBank/DDBJ databases">
        <title>Opniocepnalus argus Var Kimnra genome.</title>
        <authorList>
            <person name="Zhou C."/>
            <person name="Xiao S."/>
        </authorList>
    </citation>
    <scope>NUCLEOTIDE SEQUENCE [LARGE SCALE GENOMIC DNA]</scope>
</reference>
<protein>
    <submittedName>
        <fullName evidence="1">Uncharacterized protein</fullName>
    </submittedName>
</protein>
<evidence type="ECO:0000313" key="2">
    <source>
        <dbReference type="Proteomes" id="UP000503349"/>
    </source>
</evidence>
<keyword evidence="2" id="KW-1185">Reference proteome</keyword>
<reference evidence="1 2" key="1">
    <citation type="submission" date="2019-02" db="EMBL/GenBank/DDBJ databases">
        <title>Opniocepnalus argus genome.</title>
        <authorList>
            <person name="Zhou C."/>
            <person name="Xiao S."/>
        </authorList>
    </citation>
    <scope>NUCLEOTIDE SEQUENCE [LARGE SCALE GENOMIC DNA]</scope>
    <source>
        <strain evidence="1">OARG1902GOOAL</strain>
        <tissue evidence="1">Muscle</tissue>
    </source>
</reference>
<organism evidence="1 2">
    <name type="scientific">Channa argus</name>
    <name type="common">Northern snakehead</name>
    <name type="synonym">Ophicephalus argus</name>
    <dbReference type="NCBI Taxonomy" id="215402"/>
    <lineage>
        <taxon>Eukaryota</taxon>
        <taxon>Metazoa</taxon>
        <taxon>Chordata</taxon>
        <taxon>Craniata</taxon>
        <taxon>Vertebrata</taxon>
        <taxon>Euteleostomi</taxon>
        <taxon>Actinopterygii</taxon>
        <taxon>Neopterygii</taxon>
        <taxon>Teleostei</taxon>
        <taxon>Neoteleostei</taxon>
        <taxon>Acanthomorphata</taxon>
        <taxon>Anabantaria</taxon>
        <taxon>Anabantiformes</taxon>
        <taxon>Channoidei</taxon>
        <taxon>Channidae</taxon>
        <taxon>Channa</taxon>
    </lineage>
</organism>
<evidence type="ECO:0000313" key="1">
    <source>
        <dbReference type="EMBL" id="KAF3697003.1"/>
    </source>
</evidence>
<dbReference type="Proteomes" id="UP000503349">
    <property type="component" value="Chromosome 12"/>
</dbReference>
<gene>
    <name evidence="1" type="ORF">EXN66_Car012683</name>
</gene>
<proteinExistence type="predicted"/>
<sequence>MSAEDVISELTGCTIIPASNSYNIKVRIAPTQTHTEAASTSLHACTRTFVHSCVTAQQSVLSRCRAWQPWPVSVTLRVKDSYSLRPDGITKRL</sequence>